<dbReference type="InterPro" id="IPR027417">
    <property type="entry name" value="P-loop_NTPase"/>
</dbReference>
<dbReference type="GO" id="GO:0005525">
    <property type="term" value="F:GTP binding"/>
    <property type="evidence" value="ECO:0007669"/>
    <property type="project" value="UniProtKB-KW"/>
</dbReference>
<dbReference type="InterPro" id="IPR050227">
    <property type="entry name" value="Rab"/>
</dbReference>
<evidence type="ECO:0000256" key="1">
    <source>
        <dbReference type="ARBA" id="ARBA00022741"/>
    </source>
</evidence>
<proteinExistence type="evidence at transcript level"/>
<dbReference type="SUPFAM" id="SSF52540">
    <property type="entry name" value="P-loop containing nucleoside triphosphate hydrolases"/>
    <property type="match status" value="1"/>
</dbReference>
<dbReference type="PROSITE" id="PS51419">
    <property type="entry name" value="RAB"/>
    <property type="match status" value="1"/>
</dbReference>
<dbReference type="GO" id="GO:0003924">
    <property type="term" value="F:GTPase activity"/>
    <property type="evidence" value="ECO:0007669"/>
    <property type="project" value="InterPro"/>
</dbReference>
<dbReference type="PANTHER" id="PTHR47977">
    <property type="entry name" value="RAS-RELATED PROTEIN RAB"/>
    <property type="match status" value="1"/>
</dbReference>
<dbReference type="PROSITE" id="PS51420">
    <property type="entry name" value="RHO"/>
    <property type="match status" value="1"/>
</dbReference>
<dbReference type="FunFam" id="3.40.50.300:FF:001447">
    <property type="entry name" value="Ras-related protein Rab-1B"/>
    <property type="match status" value="1"/>
</dbReference>
<dbReference type="OMA" id="CFEISVK"/>
<name>E1CB41_TETTH</name>
<evidence type="ECO:0000256" key="2">
    <source>
        <dbReference type="ARBA" id="ARBA00023134"/>
    </source>
</evidence>
<dbReference type="SMART" id="SM00173">
    <property type="entry name" value="RAS"/>
    <property type="match status" value="1"/>
</dbReference>
<evidence type="ECO:0000313" key="3">
    <source>
        <dbReference type="EMBL" id="BAJ21331.1"/>
    </source>
</evidence>
<dbReference type="SMART" id="SM00175">
    <property type="entry name" value="RAB"/>
    <property type="match status" value="1"/>
</dbReference>
<protein>
    <submittedName>
        <fullName evidence="3">Rab-family small GTPase RabX23</fullName>
    </submittedName>
</protein>
<dbReference type="AlphaFoldDB" id="E1CB41"/>
<reference evidence="3" key="1">
    <citation type="journal article" date="2010" name="J. Eukaryot. Microbiol.">
        <title>Marked amplification and diversification of products of ras genes from rat brain, Rab GTPases, in the ciliates Tetrahymena thermophila and Paramecium tetraurelia.</title>
        <authorList>
            <person name="Saito-Nakano Y."/>
            <person name="Nakahara T."/>
            <person name="Nakano K."/>
            <person name="Nozaki T."/>
            <person name="Numata O."/>
        </authorList>
    </citation>
    <scope>NUCLEOTIDE SEQUENCE</scope>
</reference>
<dbReference type="InterPro" id="IPR001806">
    <property type="entry name" value="Small_GTPase"/>
</dbReference>
<gene>
    <name evidence="3" type="primary">RABX23</name>
</gene>
<dbReference type="Gene3D" id="3.40.50.300">
    <property type="entry name" value="P-loop containing nucleotide triphosphate hydrolases"/>
    <property type="match status" value="1"/>
</dbReference>
<keyword evidence="1" id="KW-0547">Nucleotide-binding</keyword>
<dbReference type="PRINTS" id="PR00449">
    <property type="entry name" value="RASTRNSFRMNG"/>
</dbReference>
<dbReference type="NCBIfam" id="TIGR00231">
    <property type="entry name" value="small_GTP"/>
    <property type="match status" value="1"/>
</dbReference>
<sequence>MKKIKAKVLVVGDAACGKTTLIQMYTTNGQTFLKDYNMTQAAEVSSKIIPFPEKDKDVELFFFDISGQDCYQSITSELLGQADLLVLVYDCTSQESYNKLQTWYDKVKQKNSKSLQGVLISTKNDLSGARQVDPQQARDLAKKLNLQFFEVSSARNTNIDLPFQNLAERLV</sequence>
<accession>E1CB41</accession>
<dbReference type="Pfam" id="PF00071">
    <property type="entry name" value="Ras"/>
    <property type="match status" value="1"/>
</dbReference>
<dbReference type="PROSITE" id="PS51421">
    <property type="entry name" value="RAS"/>
    <property type="match status" value="1"/>
</dbReference>
<dbReference type="InterPro" id="IPR005225">
    <property type="entry name" value="Small_GTP-bd"/>
</dbReference>
<keyword evidence="2" id="KW-0342">GTP-binding</keyword>
<dbReference type="SMART" id="SM00174">
    <property type="entry name" value="RHO"/>
    <property type="match status" value="1"/>
</dbReference>
<dbReference type="EMBL" id="AB365951">
    <property type="protein sequence ID" value="BAJ21331.1"/>
    <property type="molecule type" value="mRNA"/>
</dbReference>
<organism evidence="3">
    <name type="scientific">Tetrahymena thermophila</name>
    <dbReference type="NCBI Taxonomy" id="5911"/>
    <lineage>
        <taxon>Eukaryota</taxon>
        <taxon>Sar</taxon>
        <taxon>Alveolata</taxon>
        <taxon>Ciliophora</taxon>
        <taxon>Intramacronucleata</taxon>
        <taxon>Oligohymenophorea</taxon>
        <taxon>Hymenostomatida</taxon>
        <taxon>Tetrahymenina</taxon>
        <taxon>Tetrahymenidae</taxon>
        <taxon>Tetrahymena</taxon>
    </lineage>
</organism>